<accession>A0A1S8N278</accession>
<dbReference type="InterPro" id="IPR051922">
    <property type="entry name" value="Bact_Sporulation_Assoc"/>
</dbReference>
<dbReference type="GO" id="GO:0030288">
    <property type="term" value="C:outer membrane-bounded periplasmic space"/>
    <property type="evidence" value="ECO:0007669"/>
    <property type="project" value="TreeGrafter"/>
</dbReference>
<evidence type="ECO:0000313" key="1">
    <source>
        <dbReference type="EMBL" id="OOM10564.1"/>
    </source>
</evidence>
<reference evidence="1 2" key="1">
    <citation type="submission" date="2016-05" db="EMBL/GenBank/DDBJ databases">
        <title>Microbial solvent formation.</title>
        <authorList>
            <person name="Poehlein A."/>
            <person name="Montoya Solano J.D."/>
            <person name="Flitsch S."/>
            <person name="Krabben P."/>
            <person name="Duerre P."/>
            <person name="Daniel R."/>
        </authorList>
    </citation>
    <scope>NUCLEOTIDE SEQUENCE [LARGE SCALE GENOMIC DNA]</scope>
    <source>
        <strain evidence="1 2">L1-8</strain>
    </source>
</reference>
<dbReference type="PANTHER" id="PTHR30032">
    <property type="entry name" value="N-ACETYLMURAMOYL-L-ALANINE AMIDASE-RELATED"/>
    <property type="match status" value="1"/>
</dbReference>
<proteinExistence type="predicted"/>
<keyword evidence="1" id="KW-0378">Hydrolase</keyword>
<evidence type="ECO:0000313" key="2">
    <source>
        <dbReference type="Proteomes" id="UP000191154"/>
    </source>
</evidence>
<organism evidence="1 2">
    <name type="scientific">Clostridium saccharobutylicum</name>
    <dbReference type="NCBI Taxonomy" id="169679"/>
    <lineage>
        <taxon>Bacteria</taxon>
        <taxon>Bacillati</taxon>
        <taxon>Bacillota</taxon>
        <taxon>Clostridia</taxon>
        <taxon>Eubacteriales</taxon>
        <taxon>Clostridiaceae</taxon>
        <taxon>Clostridium</taxon>
    </lineage>
</organism>
<dbReference type="Pfam" id="PF04122">
    <property type="entry name" value="CW_binding_2"/>
    <property type="match status" value="1"/>
</dbReference>
<dbReference type="EC" id="3.5.1.28" evidence="1"/>
<name>A0A1S8N278_CLOSA</name>
<dbReference type="Proteomes" id="UP000191154">
    <property type="component" value="Unassembled WGS sequence"/>
</dbReference>
<dbReference type="EMBL" id="LZYZ01000006">
    <property type="protein sequence ID" value="OOM10564.1"/>
    <property type="molecule type" value="Genomic_DNA"/>
</dbReference>
<dbReference type="RefSeq" id="WP_077866255.1">
    <property type="nucleotide sequence ID" value="NZ_LZYZ01000006.1"/>
</dbReference>
<sequence length="516" mass="59285">MNNILENCPLTLNTTRICSINPINTAAEVSKIGFSNMKPNAVILVNKNEVFDAIAVTSLIHFPINASLLFTDGNNLNEETLKEIKRLSPKGYNGIHVILVGNISKNVSSELKEYGFGTHHIAGRNHYETACMISKVRKEFKNILIMSGEEYSEGIVTSYWSAHHGDPILFVKKDKIPQCTLEVIKKMDDINIYIVGSTKTVSRGVEDYLSNLDNVKNLGRIDGENPYEIAVNFAEYKDSKTEFGWGKNYREGHAFTFGVLNQPMDIIAGVLFAHMGKHSPSLLVGKDKTPEVVERYVKSVKPMPPKDMPIPPFMHGFILGSTQNISYNEQIMIEEMLSIDHEMMNMEHEVTDMHDEKMGMEGDMSKMMSMHHQMMNMETCNHCSDCMDMHNMNPQGKMKEMEHGMDDMNDEKMGMEDEMSKMMSMHHQMMGMDDEDAMKYQHCMHHMNKDNDEEHEMSKMEEEENMGYTHEMYMPEEDDKNYEKKPCNCKSKMSEEHRFEFNNINCRVVSIHDILK</sequence>
<comment type="caution">
    <text evidence="1">The sequence shown here is derived from an EMBL/GenBank/DDBJ whole genome shotgun (WGS) entry which is preliminary data.</text>
</comment>
<dbReference type="GO" id="GO:0008745">
    <property type="term" value="F:N-acetylmuramoyl-L-alanine amidase activity"/>
    <property type="evidence" value="ECO:0007669"/>
    <property type="project" value="UniProtKB-EC"/>
</dbReference>
<dbReference type="InterPro" id="IPR007253">
    <property type="entry name" value="Cell_wall-bd_2"/>
</dbReference>
<dbReference type="PANTHER" id="PTHR30032:SF4">
    <property type="entry name" value="AMIDASE ENHANCER"/>
    <property type="match status" value="1"/>
</dbReference>
<gene>
    <name evidence="1" type="primary">lytC_4</name>
    <name evidence="1" type="ORF">CLOSAC_31850</name>
</gene>
<protein>
    <submittedName>
        <fullName evidence="1">N-acetylmuramoyl-L-alanine amidase LytC</fullName>
        <ecNumber evidence="1">3.5.1.28</ecNumber>
    </submittedName>
</protein>
<dbReference type="AlphaFoldDB" id="A0A1S8N278"/>